<dbReference type="AlphaFoldDB" id="A0A5B9QUP6"/>
<reference evidence="1 2" key="1">
    <citation type="submission" date="2019-08" db="EMBL/GenBank/DDBJ databases">
        <title>Deep-cultivation of Planctomycetes and their phenomic and genomic characterization uncovers novel biology.</title>
        <authorList>
            <person name="Wiegand S."/>
            <person name="Jogler M."/>
            <person name="Boedeker C."/>
            <person name="Pinto D."/>
            <person name="Vollmers J."/>
            <person name="Rivas-Marin E."/>
            <person name="Kohn T."/>
            <person name="Peeters S.H."/>
            <person name="Heuer A."/>
            <person name="Rast P."/>
            <person name="Oberbeckmann S."/>
            <person name="Bunk B."/>
            <person name="Jeske O."/>
            <person name="Meyerdierks A."/>
            <person name="Storesund J.E."/>
            <person name="Kallscheuer N."/>
            <person name="Luecker S."/>
            <person name="Lage O.M."/>
            <person name="Pohl T."/>
            <person name="Merkel B.J."/>
            <person name="Hornburger P."/>
            <person name="Mueller R.-W."/>
            <person name="Bruemmer F."/>
            <person name="Labrenz M."/>
            <person name="Spormann A.M."/>
            <person name="Op den Camp H."/>
            <person name="Overmann J."/>
            <person name="Amann R."/>
            <person name="Jetten M.S.M."/>
            <person name="Mascher T."/>
            <person name="Medema M.H."/>
            <person name="Devos D.P."/>
            <person name="Kaster A.-K."/>
            <person name="Ovreas L."/>
            <person name="Rohde M."/>
            <person name="Galperin M.Y."/>
            <person name="Jogler C."/>
        </authorList>
    </citation>
    <scope>NUCLEOTIDE SEQUENCE [LARGE SCALE GENOMIC DNA]</scope>
    <source>
        <strain evidence="1 2">UC8</strain>
    </source>
</reference>
<dbReference type="EMBL" id="CP042914">
    <property type="protein sequence ID" value="QEG42748.1"/>
    <property type="molecule type" value="Genomic_DNA"/>
</dbReference>
<dbReference type="KEGG" id="rul:UC8_47900"/>
<evidence type="ECO:0000313" key="2">
    <source>
        <dbReference type="Proteomes" id="UP000325286"/>
    </source>
</evidence>
<proteinExistence type="predicted"/>
<accession>A0A5B9QUP6</accession>
<sequence>MAWRTTAIKTFRELEEHGLPDGMTFTDADGNSLGHGEYVASMRSGTEIRQYEHPDRDEVRFLVSATNGLIEYVSVTQRVMMID</sequence>
<organism evidence="1 2">
    <name type="scientific">Roseimaritima ulvae</name>
    <dbReference type="NCBI Taxonomy" id="980254"/>
    <lineage>
        <taxon>Bacteria</taxon>
        <taxon>Pseudomonadati</taxon>
        <taxon>Planctomycetota</taxon>
        <taxon>Planctomycetia</taxon>
        <taxon>Pirellulales</taxon>
        <taxon>Pirellulaceae</taxon>
        <taxon>Roseimaritima</taxon>
    </lineage>
</organism>
<gene>
    <name evidence="1" type="ORF">UC8_47900</name>
</gene>
<evidence type="ECO:0000313" key="1">
    <source>
        <dbReference type="EMBL" id="QEG42748.1"/>
    </source>
</evidence>
<name>A0A5B9QUP6_9BACT</name>
<dbReference type="Proteomes" id="UP000325286">
    <property type="component" value="Chromosome"/>
</dbReference>
<keyword evidence="2" id="KW-1185">Reference proteome</keyword>
<protein>
    <submittedName>
        <fullName evidence="1">Uncharacterized protein</fullName>
    </submittedName>
</protein>